<sequence length="311" mass="30886">MRHVIALDGGGTGVRAALVGLDGTPLHEARRAFGRGSVVESVLRCAEELRAEGQRRFGTGAEAAGVAVPGSLREVPLRELLGRRLGRIPVAVAYGVRAAGLAEGRLGAGRGAGGFLFVSLGRRVAGAVGTGRGVETGAHGGAGEIGHVVVRPGGPACGCGRRACLDAVPSPAAVARDWAAASGAADAGAAGCVRAVRRGDAAAAEVWRAAVEALADGLITAHTLLDCRTVIIGGGLAEAGDTLFVPLRAAVKERIAFRKLPELVPAALGAAAGCLGAGLLAADLLAVPPRAGSCPDRGGVRTSGEPATGRR</sequence>
<dbReference type="SUPFAM" id="SSF53067">
    <property type="entry name" value="Actin-like ATPase domain"/>
    <property type="match status" value="1"/>
</dbReference>
<dbReference type="PANTHER" id="PTHR18964">
    <property type="entry name" value="ROK (REPRESSOR, ORF, KINASE) FAMILY"/>
    <property type="match status" value="1"/>
</dbReference>
<dbReference type="InterPro" id="IPR000600">
    <property type="entry name" value="ROK"/>
</dbReference>
<dbReference type="InterPro" id="IPR043129">
    <property type="entry name" value="ATPase_NBD"/>
</dbReference>
<accession>A0AB39T7M4</accession>
<organism evidence="2">
    <name type="scientific">Streptomyces sp. R44</name>
    <dbReference type="NCBI Taxonomy" id="3238633"/>
    <lineage>
        <taxon>Bacteria</taxon>
        <taxon>Bacillati</taxon>
        <taxon>Actinomycetota</taxon>
        <taxon>Actinomycetes</taxon>
        <taxon>Kitasatosporales</taxon>
        <taxon>Streptomycetaceae</taxon>
        <taxon>Streptomyces</taxon>
    </lineage>
</organism>
<evidence type="ECO:0000256" key="1">
    <source>
        <dbReference type="ARBA" id="ARBA00006479"/>
    </source>
</evidence>
<name>A0AB39T7M4_9ACTN</name>
<dbReference type="AlphaFoldDB" id="A0AB39T7M4"/>
<gene>
    <name evidence="2" type="ORF">AB5J54_36920</name>
</gene>
<dbReference type="Pfam" id="PF00480">
    <property type="entry name" value="ROK"/>
    <property type="match status" value="1"/>
</dbReference>
<dbReference type="PANTHER" id="PTHR18964:SF149">
    <property type="entry name" value="BIFUNCTIONAL UDP-N-ACETYLGLUCOSAMINE 2-EPIMERASE_N-ACETYLMANNOSAMINE KINASE"/>
    <property type="match status" value="1"/>
</dbReference>
<dbReference type="EMBL" id="CP163444">
    <property type="protein sequence ID" value="XDQ75766.1"/>
    <property type="molecule type" value="Genomic_DNA"/>
</dbReference>
<protein>
    <submittedName>
        <fullName evidence="2">ROK family protein</fullName>
    </submittedName>
</protein>
<proteinExistence type="inferred from homology"/>
<dbReference type="RefSeq" id="WP_369148297.1">
    <property type="nucleotide sequence ID" value="NZ_CP163444.1"/>
</dbReference>
<reference evidence="2" key="1">
    <citation type="submission" date="2024-07" db="EMBL/GenBank/DDBJ databases">
        <authorList>
            <person name="Yu S.T."/>
        </authorList>
    </citation>
    <scope>NUCLEOTIDE SEQUENCE</scope>
    <source>
        <strain evidence="2">R44</strain>
    </source>
</reference>
<comment type="similarity">
    <text evidence="1">Belongs to the ROK (NagC/XylR) family.</text>
</comment>
<dbReference type="Gene3D" id="3.30.420.40">
    <property type="match status" value="2"/>
</dbReference>
<evidence type="ECO:0000313" key="2">
    <source>
        <dbReference type="EMBL" id="XDQ75766.1"/>
    </source>
</evidence>